<accession>A0A182IMP9</accession>
<name>A0A182IMP9_ANOAO</name>
<organism evidence="1">
    <name type="scientific">Anopheles atroparvus</name>
    <name type="common">European mosquito</name>
    <dbReference type="NCBI Taxonomy" id="41427"/>
    <lineage>
        <taxon>Eukaryota</taxon>
        <taxon>Metazoa</taxon>
        <taxon>Ecdysozoa</taxon>
        <taxon>Arthropoda</taxon>
        <taxon>Hexapoda</taxon>
        <taxon>Insecta</taxon>
        <taxon>Pterygota</taxon>
        <taxon>Neoptera</taxon>
        <taxon>Endopterygota</taxon>
        <taxon>Diptera</taxon>
        <taxon>Nematocera</taxon>
        <taxon>Culicoidea</taxon>
        <taxon>Culicidae</taxon>
        <taxon>Anophelinae</taxon>
        <taxon>Anopheles</taxon>
    </lineage>
</organism>
<sequence length="395" mass="42390">MCEWFPDSGVTGVSCVIGVVWLACELCWCAAAAAAAAAAAVVDIVLICGERVRLRLSGVCRTLIVFSRCQTNTLCTIAPPQNTIPTPIRMLVTIAGVEWNWPGGIATPPPPPPPAPAPPIVPLPSVSPPSVDALCRMLLACPVPFPFPVTPFVEPIDDGVMNDDDSSRGGPPFMCFDAAAAAAAVLVELAVAAELAETVDTFSGGIGRPRPPPPAVLRIERFWPVVTGPYICLTDRTPSSTTIATVNAPRHVSVAGATACDRLCDCVYARLPLTAAADLRRCPKHRHHDTADDDDDHEAPSELVLSRARSMERPIYRGYRRAPPSCSIPSKYGSRSEGIFLAEDYCTILGSRPPPPKRTDERTLDHDEPQKTMKTCKVMRSSAKNRAPIVCRIVE</sequence>
<dbReference type="VEuPathDB" id="VectorBase:AATE002031"/>
<evidence type="ECO:0000313" key="1">
    <source>
        <dbReference type="EnsemblMetazoa" id="AATE002031-PA.1"/>
    </source>
</evidence>
<protein>
    <submittedName>
        <fullName evidence="1">Uncharacterized protein</fullName>
    </submittedName>
</protein>
<reference evidence="1" key="1">
    <citation type="submission" date="2022-08" db="UniProtKB">
        <authorList>
            <consortium name="EnsemblMetazoa"/>
        </authorList>
    </citation>
    <scope>IDENTIFICATION</scope>
    <source>
        <strain evidence="1">EBRO</strain>
    </source>
</reference>
<dbReference type="EnsemblMetazoa" id="AATE002031-RA">
    <property type="protein sequence ID" value="AATE002031-PA.1"/>
    <property type="gene ID" value="AATE002031"/>
</dbReference>
<proteinExistence type="predicted"/>
<dbReference type="AlphaFoldDB" id="A0A182IMP9"/>